<reference evidence="2" key="1">
    <citation type="submission" date="2020-08" db="EMBL/GenBank/DDBJ databases">
        <title>Plant Genome Project.</title>
        <authorList>
            <person name="Zhang R.-G."/>
        </authorList>
    </citation>
    <scope>NUCLEOTIDE SEQUENCE</scope>
    <source>
        <strain evidence="2">WSP0</strain>
        <tissue evidence="2">Leaf</tissue>
    </source>
</reference>
<keyword evidence="3" id="KW-1185">Reference proteome</keyword>
<evidence type="ECO:0000313" key="3">
    <source>
        <dbReference type="Proteomes" id="UP000823749"/>
    </source>
</evidence>
<dbReference type="Proteomes" id="UP000823749">
    <property type="component" value="Chromosome 12"/>
</dbReference>
<sequence length="273" mass="31091">MSDYYLPPEVLSDVLLRLPVKTLLRHWYGLITNPTFISQHLDKTLATPPPTCALVRYCTQDPNHPSHFVERYSVRFDHDNNSFDEYTEPSFPFKSSSSCFEVVGSCNGLVCLFDDVSKDESDQSKPAEDTERSGITTFGFKDEEFGELTLPEFGVVGTMMRLQDSLSLIDIAPYPEDSCKFIWWVWVMKEYGVGESWTLLYRVHTGDALHGLVGFRMNRDLVMATDEGSLVTYDPESKQVKDVGIKNKENGAEETEKLKDEEGEEDWMASYAE</sequence>
<dbReference type="SUPFAM" id="SSF81383">
    <property type="entry name" value="F-box domain"/>
    <property type="match status" value="1"/>
</dbReference>
<name>A0AAV6I3Y2_9ERIC</name>
<dbReference type="AlphaFoldDB" id="A0AAV6I3Y2"/>
<feature type="region of interest" description="Disordered" evidence="1">
    <location>
        <begin position="242"/>
        <end position="273"/>
    </location>
</feature>
<dbReference type="InterPro" id="IPR050796">
    <property type="entry name" value="SCF_F-box_component"/>
</dbReference>
<feature type="compositionally biased region" description="Basic and acidic residues" evidence="1">
    <location>
        <begin position="242"/>
        <end position="260"/>
    </location>
</feature>
<organism evidence="2 3">
    <name type="scientific">Rhododendron griersonianum</name>
    <dbReference type="NCBI Taxonomy" id="479676"/>
    <lineage>
        <taxon>Eukaryota</taxon>
        <taxon>Viridiplantae</taxon>
        <taxon>Streptophyta</taxon>
        <taxon>Embryophyta</taxon>
        <taxon>Tracheophyta</taxon>
        <taxon>Spermatophyta</taxon>
        <taxon>Magnoliopsida</taxon>
        <taxon>eudicotyledons</taxon>
        <taxon>Gunneridae</taxon>
        <taxon>Pentapetalae</taxon>
        <taxon>asterids</taxon>
        <taxon>Ericales</taxon>
        <taxon>Ericaceae</taxon>
        <taxon>Ericoideae</taxon>
        <taxon>Rhodoreae</taxon>
        <taxon>Rhododendron</taxon>
    </lineage>
</organism>
<accession>A0AAV6I3Y2</accession>
<dbReference type="PANTHER" id="PTHR31672:SF13">
    <property type="entry name" value="F-BOX PROTEIN CPR30-LIKE"/>
    <property type="match status" value="1"/>
</dbReference>
<evidence type="ECO:0000256" key="1">
    <source>
        <dbReference type="SAM" id="MobiDB-lite"/>
    </source>
</evidence>
<gene>
    <name evidence="2" type="ORF">RHGRI_035265</name>
</gene>
<dbReference type="InterPro" id="IPR036047">
    <property type="entry name" value="F-box-like_dom_sf"/>
</dbReference>
<proteinExistence type="predicted"/>
<protein>
    <recommendedName>
        <fullName evidence="4">F-box domain-containing protein</fullName>
    </recommendedName>
</protein>
<comment type="caution">
    <text evidence="2">The sequence shown here is derived from an EMBL/GenBank/DDBJ whole genome shotgun (WGS) entry which is preliminary data.</text>
</comment>
<evidence type="ECO:0008006" key="4">
    <source>
        <dbReference type="Google" id="ProtNLM"/>
    </source>
</evidence>
<dbReference type="PANTHER" id="PTHR31672">
    <property type="entry name" value="BNACNNG10540D PROTEIN"/>
    <property type="match status" value="1"/>
</dbReference>
<evidence type="ECO:0000313" key="2">
    <source>
        <dbReference type="EMBL" id="KAG5523388.1"/>
    </source>
</evidence>
<dbReference type="EMBL" id="JACTNZ010000012">
    <property type="protein sequence ID" value="KAG5523388.1"/>
    <property type="molecule type" value="Genomic_DNA"/>
</dbReference>